<feature type="transmembrane region" description="Helical" evidence="1">
    <location>
        <begin position="20"/>
        <end position="42"/>
    </location>
</feature>
<dbReference type="Proteomes" id="UP001168528">
    <property type="component" value="Unassembled WGS sequence"/>
</dbReference>
<feature type="transmembrane region" description="Helical" evidence="1">
    <location>
        <begin position="49"/>
        <end position="67"/>
    </location>
</feature>
<reference evidence="2" key="1">
    <citation type="submission" date="2023-07" db="EMBL/GenBank/DDBJ databases">
        <title>The genome sequence of Rhodocytophaga aerolata KACC 12507.</title>
        <authorList>
            <person name="Zhang X."/>
        </authorList>
    </citation>
    <scope>NUCLEOTIDE SEQUENCE</scope>
    <source>
        <strain evidence="2">KACC 12507</strain>
    </source>
</reference>
<keyword evidence="1" id="KW-0812">Transmembrane</keyword>
<keyword evidence="1" id="KW-0472">Membrane</keyword>
<sequence>MSFNFKKAQDYFMVHNESHWYIILISTGLTLFCLIFISGLSLRIWSYQLIRITLMILLAFSLLDLSSQSKSFLFHDRMVLHSDHTGLHEDPMTFDEKWENIYRPLVVSLGMFIPLGLILWMWLKTEIKDVFNKRQLPTSNTNDNPGAAAQSSA</sequence>
<feature type="transmembrane region" description="Helical" evidence="1">
    <location>
        <begin position="101"/>
        <end position="123"/>
    </location>
</feature>
<evidence type="ECO:0000313" key="2">
    <source>
        <dbReference type="EMBL" id="MDO1451835.1"/>
    </source>
</evidence>
<evidence type="ECO:0000256" key="1">
    <source>
        <dbReference type="SAM" id="Phobius"/>
    </source>
</evidence>
<name>A0ABT8RIC2_9BACT</name>
<accession>A0ABT8RIC2</accession>
<keyword evidence="3" id="KW-1185">Reference proteome</keyword>
<dbReference type="EMBL" id="JAUKPO010000101">
    <property type="protein sequence ID" value="MDO1451835.1"/>
    <property type="molecule type" value="Genomic_DNA"/>
</dbReference>
<comment type="caution">
    <text evidence="2">The sequence shown here is derived from an EMBL/GenBank/DDBJ whole genome shotgun (WGS) entry which is preliminary data.</text>
</comment>
<proteinExistence type="predicted"/>
<organism evidence="2 3">
    <name type="scientific">Rhodocytophaga aerolata</name>
    <dbReference type="NCBI Taxonomy" id="455078"/>
    <lineage>
        <taxon>Bacteria</taxon>
        <taxon>Pseudomonadati</taxon>
        <taxon>Bacteroidota</taxon>
        <taxon>Cytophagia</taxon>
        <taxon>Cytophagales</taxon>
        <taxon>Rhodocytophagaceae</taxon>
        <taxon>Rhodocytophaga</taxon>
    </lineage>
</organism>
<evidence type="ECO:0000313" key="3">
    <source>
        <dbReference type="Proteomes" id="UP001168528"/>
    </source>
</evidence>
<gene>
    <name evidence="2" type="ORF">Q0590_36535</name>
</gene>
<keyword evidence="1" id="KW-1133">Transmembrane helix</keyword>
<protein>
    <submittedName>
        <fullName evidence="2">Uncharacterized protein</fullName>
    </submittedName>
</protein>